<gene>
    <name evidence="7" type="ORF">LX12_003767</name>
</gene>
<protein>
    <submittedName>
        <fullName evidence="7">Cell wall-associated hydrolase, NlpC family</fullName>
    </submittedName>
</protein>
<reference evidence="7 8" key="1">
    <citation type="submission" date="2022-06" db="EMBL/GenBank/DDBJ databases">
        <title>Genomic Encyclopedia of Archaeal and Bacterial Type Strains, Phase II (KMG-II): from individual species to whole genera.</title>
        <authorList>
            <person name="Goeker M."/>
        </authorList>
    </citation>
    <scope>NUCLEOTIDE SEQUENCE [LARGE SCALE GENOMIC DNA]</scope>
    <source>
        <strain evidence="7 8">DSM 45037</strain>
    </source>
</reference>
<dbReference type="InterPro" id="IPR051794">
    <property type="entry name" value="PG_Endopeptidase_C40"/>
</dbReference>
<comment type="caution">
    <text evidence="7">The sequence shown here is derived from an EMBL/GenBank/DDBJ whole genome shotgun (WGS) entry which is preliminary data.</text>
</comment>
<dbReference type="EMBL" id="JAMTCG010000007">
    <property type="protein sequence ID" value="MCP2162559.1"/>
    <property type="molecule type" value="Genomic_DNA"/>
</dbReference>
<dbReference type="InterPro" id="IPR000064">
    <property type="entry name" value="NLP_P60_dom"/>
</dbReference>
<evidence type="ECO:0000256" key="2">
    <source>
        <dbReference type="ARBA" id="ARBA00022670"/>
    </source>
</evidence>
<sequence>MVGERVVRGVVSCIATLVVGVIVLCSAAPSGADPVTRNPDQLLARYTSLGRDAEKASEAMHNAQIDLDRRQAEVRAADAAVAAADKQLAALSGRLDALQSRVDTLVRASYRGARVNRLYAVLVSDSPQSLLDQMSGLEMLSRQTAADVRAYRAASADAEKAKASAQQARDTAAKAVAAVDATRAGLQAKQTDLQLNIAQVKAVYESLTGKQLAALRGPDITFDPALIPKGTAPWVVAVQAALTRIGDPYVWGATGPAQFDCSGLMVWAYKQAGETLPRSSEAQLAGGTPVDRKDLRPGDLIIYYDDASHVGMYVGDGYVVHASTFGVPVKVVPIDDAGPYKAARRY</sequence>
<accession>A0ABT1H5P5</accession>
<keyword evidence="5" id="KW-0175">Coiled coil</keyword>
<dbReference type="Pfam" id="PF00877">
    <property type="entry name" value="NLPC_P60"/>
    <property type="match status" value="1"/>
</dbReference>
<evidence type="ECO:0000313" key="7">
    <source>
        <dbReference type="EMBL" id="MCP2162559.1"/>
    </source>
</evidence>
<organism evidence="7 8">
    <name type="scientific">Williamsia serinedens</name>
    <dbReference type="NCBI Taxonomy" id="391736"/>
    <lineage>
        <taxon>Bacteria</taxon>
        <taxon>Bacillati</taxon>
        <taxon>Actinomycetota</taxon>
        <taxon>Actinomycetes</taxon>
        <taxon>Mycobacteriales</taxon>
        <taxon>Nocardiaceae</taxon>
        <taxon>Williamsia</taxon>
    </lineage>
</organism>
<evidence type="ECO:0000256" key="1">
    <source>
        <dbReference type="ARBA" id="ARBA00007074"/>
    </source>
</evidence>
<name>A0ABT1H5P5_9NOCA</name>
<evidence type="ECO:0000259" key="6">
    <source>
        <dbReference type="PROSITE" id="PS51935"/>
    </source>
</evidence>
<dbReference type="Gene3D" id="3.90.1720.10">
    <property type="entry name" value="endopeptidase domain like (from Nostoc punctiforme)"/>
    <property type="match status" value="1"/>
</dbReference>
<proteinExistence type="inferred from homology"/>
<dbReference type="Gene3D" id="6.10.250.3150">
    <property type="match status" value="1"/>
</dbReference>
<feature type="coiled-coil region" evidence="5">
    <location>
        <begin position="53"/>
        <end position="108"/>
    </location>
</feature>
<dbReference type="InterPro" id="IPR038765">
    <property type="entry name" value="Papain-like_cys_pep_sf"/>
</dbReference>
<dbReference type="SUPFAM" id="SSF54001">
    <property type="entry name" value="Cysteine proteinases"/>
    <property type="match status" value="1"/>
</dbReference>
<evidence type="ECO:0000256" key="3">
    <source>
        <dbReference type="ARBA" id="ARBA00022801"/>
    </source>
</evidence>
<evidence type="ECO:0000313" key="8">
    <source>
        <dbReference type="Proteomes" id="UP001205740"/>
    </source>
</evidence>
<dbReference type="PANTHER" id="PTHR47359:SF3">
    <property type="entry name" value="NLP_P60 DOMAIN-CONTAINING PROTEIN-RELATED"/>
    <property type="match status" value="1"/>
</dbReference>
<keyword evidence="2" id="KW-0645">Protease</keyword>
<dbReference type="RefSeq" id="WP_253656120.1">
    <property type="nucleotide sequence ID" value="NZ_BAAAOE010000002.1"/>
</dbReference>
<dbReference type="GO" id="GO:0016787">
    <property type="term" value="F:hydrolase activity"/>
    <property type="evidence" value="ECO:0007669"/>
    <property type="project" value="UniProtKB-KW"/>
</dbReference>
<dbReference type="PROSITE" id="PS51935">
    <property type="entry name" value="NLPC_P60"/>
    <property type="match status" value="1"/>
</dbReference>
<evidence type="ECO:0000256" key="4">
    <source>
        <dbReference type="ARBA" id="ARBA00022807"/>
    </source>
</evidence>
<keyword evidence="3 7" id="KW-0378">Hydrolase</keyword>
<dbReference type="Proteomes" id="UP001205740">
    <property type="component" value="Unassembled WGS sequence"/>
</dbReference>
<feature type="domain" description="NlpC/P60" evidence="6">
    <location>
        <begin position="231"/>
        <end position="346"/>
    </location>
</feature>
<dbReference type="PANTHER" id="PTHR47359">
    <property type="entry name" value="PEPTIDOGLYCAN DL-ENDOPEPTIDASE CWLO"/>
    <property type="match status" value="1"/>
</dbReference>
<evidence type="ECO:0000256" key="5">
    <source>
        <dbReference type="SAM" id="Coils"/>
    </source>
</evidence>
<keyword evidence="8" id="KW-1185">Reference proteome</keyword>
<comment type="similarity">
    <text evidence="1">Belongs to the peptidase C40 family.</text>
</comment>
<keyword evidence="4" id="KW-0788">Thiol protease</keyword>